<protein>
    <submittedName>
        <fullName evidence="2">PASTA domain-containing protein</fullName>
    </submittedName>
</protein>
<sequence>MRSSTRTAYRQSTRRGESMLSLASRALVGITLFTTLTACGADSPEVRPDTSPVVEKAPEAPSVVEPVMPDLVGMSYLDGQELLGAALDAAGNDTVIQARTRRTGSAEPGTYVDQSPAPGTVLTAETPIRIFVEEGP</sequence>
<evidence type="ECO:0000259" key="1">
    <source>
        <dbReference type="PROSITE" id="PS51178"/>
    </source>
</evidence>
<dbReference type="PROSITE" id="PS51178">
    <property type="entry name" value="PASTA"/>
    <property type="match status" value="1"/>
</dbReference>
<accession>A0A3A5HA09</accession>
<name>A0A3A5HA09_9ACTN</name>
<organism evidence="2 3">
    <name type="scientific">Nocardioides cavernaquae</name>
    <dbReference type="NCBI Taxonomy" id="2321396"/>
    <lineage>
        <taxon>Bacteria</taxon>
        <taxon>Bacillati</taxon>
        <taxon>Actinomycetota</taxon>
        <taxon>Actinomycetes</taxon>
        <taxon>Propionibacteriales</taxon>
        <taxon>Nocardioidaceae</taxon>
        <taxon>Nocardioides</taxon>
    </lineage>
</organism>
<evidence type="ECO:0000313" key="2">
    <source>
        <dbReference type="EMBL" id="RJS47466.1"/>
    </source>
</evidence>
<feature type="domain" description="PASTA" evidence="1">
    <location>
        <begin position="65"/>
        <end position="134"/>
    </location>
</feature>
<dbReference type="EMBL" id="QYRP01000002">
    <property type="protein sequence ID" value="RJS47466.1"/>
    <property type="molecule type" value="Genomic_DNA"/>
</dbReference>
<gene>
    <name evidence="2" type="ORF">D4739_15435</name>
</gene>
<dbReference type="Pfam" id="PF03793">
    <property type="entry name" value="PASTA"/>
    <property type="match status" value="1"/>
</dbReference>
<keyword evidence="3" id="KW-1185">Reference proteome</keyword>
<evidence type="ECO:0000313" key="3">
    <source>
        <dbReference type="Proteomes" id="UP000276542"/>
    </source>
</evidence>
<dbReference type="CDD" id="cd06577">
    <property type="entry name" value="PASTA_pknB"/>
    <property type="match status" value="1"/>
</dbReference>
<proteinExistence type="predicted"/>
<dbReference type="Gene3D" id="3.30.10.20">
    <property type="match status" value="1"/>
</dbReference>
<comment type="caution">
    <text evidence="2">The sequence shown here is derived from an EMBL/GenBank/DDBJ whole genome shotgun (WGS) entry which is preliminary data.</text>
</comment>
<dbReference type="InterPro" id="IPR005543">
    <property type="entry name" value="PASTA_dom"/>
</dbReference>
<dbReference type="AlphaFoldDB" id="A0A3A5HA09"/>
<reference evidence="3" key="1">
    <citation type="submission" date="2018-09" db="EMBL/GenBank/DDBJ databases">
        <authorList>
            <person name="Zhu H."/>
        </authorList>
    </citation>
    <scope>NUCLEOTIDE SEQUENCE [LARGE SCALE GENOMIC DNA]</scope>
    <source>
        <strain evidence="3">K1W22B-1</strain>
    </source>
</reference>
<dbReference type="Proteomes" id="UP000276542">
    <property type="component" value="Unassembled WGS sequence"/>
</dbReference>